<dbReference type="Proteomes" id="UP000018144">
    <property type="component" value="Unassembled WGS sequence"/>
</dbReference>
<reference evidence="1 2" key="1">
    <citation type="journal article" date="2013" name="PLoS Genet.">
        <title>The genome and development-dependent transcriptomes of Pyronema confluens: a window into fungal evolution.</title>
        <authorList>
            <person name="Traeger S."/>
            <person name="Altegoer F."/>
            <person name="Freitag M."/>
            <person name="Gabaldon T."/>
            <person name="Kempken F."/>
            <person name="Kumar A."/>
            <person name="Marcet-Houben M."/>
            <person name="Poggeler S."/>
            <person name="Stajich J.E."/>
            <person name="Nowrousian M."/>
        </authorList>
    </citation>
    <scope>NUCLEOTIDE SEQUENCE [LARGE SCALE GENOMIC DNA]</scope>
    <source>
        <strain evidence="2">CBS 100304</strain>
        <tissue evidence="1">Vegetative mycelium</tissue>
    </source>
</reference>
<keyword evidence="2" id="KW-1185">Reference proteome</keyword>
<sequence length="69" mass="7723">MKLPNLWTWPASTLFLNTRSPPLSMFNPSIQGPTYLGQNVRSSTPGLTILLCHLSSSMPRRSSFSSHYL</sequence>
<proteinExistence type="predicted"/>
<evidence type="ECO:0000313" key="2">
    <source>
        <dbReference type="Proteomes" id="UP000018144"/>
    </source>
</evidence>
<gene>
    <name evidence="1" type="ORF">PCON_06984</name>
</gene>
<evidence type="ECO:0000313" key="1">
    <source>
        <dbReference type="EMBL" id="CCX07395.1"/>
    </source>
</evidence>
<organism evidence="1 2">
    <name type="scientific">Pyronema omphalodes (strain CBS 100304)</name>
    <name type="common">Pyronema confluens</name>
    <dbReference type="NCBI Taxonomy" id="1076935"/>
    <lineage>
        <taxon>Eukaryota</taxon>
        <taxon>Fungi</taxon>
        <taxon>Dikarya</taxon>
        <taxon>Ascomycota</taxon>
        <taxon>Pezizomycotina</taxon>
        <taxon>Pezizomycetes</taxon>
        <taxon>Pezizales</taxon>
        <taxon>Pyronemataceae</taxon>
        <taxon>Pyronema</taxon>
    </lineage>
</organism>
<dbReference type="EMBL" id="HF935350">
    <property type="protein sequence ID" value="CCX07395.1"/>
    <property type="molecule type" value="Genomic_DNA"/>
</dbReference>
<accession>U4L036</accession>
<dbReference type="AlphaFoldDB" id="U4L036"/>
<name>U4L036_PYROM</name>
<protein>
    <submittedName>
        <fullName evidence="1">Uncharacterized protein</fullName>
    </submittedName>
</protein>